<protein>
    <submittedName>
        <fullName evidence="1">Uncharacterized protein</fullName>
    </submittedName>
</protein>
<accession>A0ACC1TLT3</accession>
<organism evidence="1 2">
    <name type="scientific">Lentinula aff. lateritia</name>
    <dbReference type="NCBI Taxonomy" id="2804960"/>
    <lineage>
        <taxon>Eukaryota</taxon>
        <taxon>Fungi</taxon>
        <taxon>Dikarya</taxon>
        <taxon>Basidiomycota</taxon>
        <taxon>Agaricomycotina</taxon>
        <taxon>Agaricomycetes</taxon>
        <taxon>Agaricomycetidae</taxon>
        <taxon>Agaricales</taxon>
        <taxon>Marasmiineae</taxon>
        <taxon>Omphalotaceae</taxon>
        <taxon>Lentinula</taxon>
    </lineage>
</organism>
<name>A0ACC1TLT3_9AGAR</name>
<reference evidence="1" key="1">
    <citation type="submission" date="2022-09" db="EMBL/GenBank/DDBJ databases">
        <title>A Global Phylogenomic Analysis of the Shiitake Genus Lentinula.</title>
        <authorList>
            <consortium name="DOE Joint Genome Institute"/>
            <person name="Sierra-Patev S."/>
            <person name="Min B."/>
            <person name="Naranjo-Ortiz M."/>
            <person name="Looney B."/>
            <person name="Konkel Z."/>
            <person name="Slot J.C."/>
            <person name="Sakamoto Y."/>
            <person name="Steenwyk J.L."/>
            <person name="Rokas A."/>
            <person name="Carro J."/>
            <person name="Camarero S."/>
            <person name="Ferreira P."/>
            <person name="Molpeceres G."/>
            <person name="Ruiz-Duenas F.J."/>
            <person name="Serrano A."/>
            <person name="Henrissat B."/>
            <person name="Drula E."/>
            <person name="Hughes K.W."/>
            <person name="Mata J.L."/>
            <person name="Ishikawa N.K."/>
            <person name="Vargas-Isla R."/>
            <person name="Ushijima S."/>
            <person name="Smith C.A."/>
            <person name="Ahrendt S."/>
            <person name="Andreopoulos W."/>
            <person name="He G."/>
            <person name="Labutti K."/>
            <person name="Lipzen A."/>
            <person name="Ng V."/>
            <person name="Riley R."/>
            <person name="Sandor L."/>
            <person name="Barry K."/>
            <person name="Martinez A.T."/>
            <person name="Xiao Y."/>
            <person name="Gibbons J.G."/>
            <person name="Terashima K."/>
            <person name="Grigoriev I.V."/>
            <person name="Hibbett D.S."/>
        </authorList>
    </citation>
    <scope>NUCLEOTIDE SEQUENCE</scope>
    <source>
        <strain evidence="1">TMI1499</strain>
    </source>
</reference>
<proteinExistence type="predicted"/>
<evidence type="ECO:0000313" key="2">
    <source>
        <dbReference type="Proteomes" id="UP001163835"/>
    </source>
</evidence>
<evidence type="ECO:0000313" key="1">
    <source>
        <dbReference type="EMBL" id="KAJ3805734.1"/>
    </source>
</evidence>
<dbReference type="EMBL" id="MU795539">
    <property type="protein sequence ID" value="KAJ3805734.1"/>
    <property type="molecule type" value="Genomic_DNA"/>
</dbReference>
<comment type="caution">
    <text evidence="1">The sequence shown here is derived from an EMBL/GenBank/DDBJ whole genome shotgun (WGS) entry which is preliminary data.</text>
</comment>
<dbReference type="Proteomes" id="UP001163835">
    <property type="component" value="Unassembled WGS sequence"/>
</dbReference>
<gene>
    <name evidence="1" type="ORF">F5876DRAFT_81448</name>
</gene>
<sequence>MPYHYGSSSSDIEYRLTDEEGEGEGEEAEQKTQDPELQRQSQSASWLDEWDHFDSNVMSTKRALDAALTLLRDISDTSTREWHEAIGDERPLSQLVSQQEVERILHRGKFIDEIRRQVINALCEHNVAIQKTNSLELELFRLRQDMSRAGENLYAASNGTDNPLITRDIRRVASGLIEGGKYGSRVREHKERQQRRLQPYPQCRLYTGKTFRS</sequence>
<keyword evidence="2" id="KW-1185">Reference proteome</keyword>